<gene>
    <name evidence="4" type="ORF">BN000_04151</name>
</gene>
<proteinExistence type="predicted"/>
<feature type="compositionally biased region" description="Low complexity" evidence="1">
    <location>
        <begin position="409"/>
        <end position="418"/>
    </location>
</feature>
<dbReference type="InterPro" id="IPR052336">
    <property type="entry name" value="MlaD_Phospholipid_Transporter"/>
</dbReference>
<dbReference type="AlphaFoldDB" id="A0A0U1DKS6"/>
<dbReference type="Pfam" id="PF02470">
    <property type="entry name" value="MlaD"/>
    <property type="match status" value="1"/>
</dbReference>
<name>A0A0U1DKS6_9MYCO</name>
<dbReference type="GO" id="GO:0005576">
    <property type="term" value="C:extracellular region"/>
    <property type="evidence" value="ECO:0007669"/>
    <property type="project" value="TreeGrafter"/>
</dbReference>
<feature type="region of interest" description="Disordered" evidence="1">
    <location>
        <begin position="385"/>
        <end position="449"/>
    </location>
</feature>
<dbReference type="SUPFAM" id="SSF58104">
    <property type="entry name" value="Methyl-accepting chemotaxis protein (MCP) signaling domain"/>
    <property type="match status" value="1"/>
</dbReference>
<evidence type="ECO:0000259" key="2">
    <source>
        <dbReference type="Pfam" id="PF02470"/>
    </source>
</evidence>
<dbReference type="Proteomes" id="UP000199601">
    <property type="component" value="Unassembled WGS sequence"/>
</dbReference>
<dbReference type="RefSeq" id="WP_141659256.1">
    <property type="nucleotide sequence ID" value="NZ_CTEC01000002.1"/>
</dbReference>
<feature type="domain" description="Mce/MlaD" evidence="2">
    <location>
        <begin position="35"/>
        <end position="108"/>
    </location>
</feature>
<sequence length="449" mass="47768" precursor="true">MNSRNAKIGLAFALVLLLIGGIVTVVRSAGGIGRTTVTGYFADSTGLYSGDDVVILGVRVGKVEKIEPQPGRVKVTFWYADKYKVPVDAKAVILSPSLVTPRAIQLTPAYTGGPVMTAGTVIPQDRTAVPVEYDDLRQQLEKLTQTLQPTKQGGTSTLGQFIDTAADNLRGQGPDIRDTIIKLSQAISAIGDHSDDLFTTVKNVSILVSALHDSSDLLRQLNQNLAAVTNLLANDPNEVGNAVRNLNEVADDVRDFVADNRESLGTTSDKLASVSQALHDSLDDVKQLLHVAPTTFQNFLNIYQPAQATLSGMLALNNFANPIQFLCSAVQAASRRGAKDSAKLCVQYLAPIIKNRQYNFPPLGQNLFVGTSARPNEITYSEDWLRPDYVPPRPAAPAPANPPPPANTPPAATTSPMPAEAPPPAVAEPVQTNPADGLRGMMVPPGGGQ</sequence>
<dbReference type="NCBIfam" id="TIGR00996">
    <property type="entry name" value="Mtu_fam_mce"/>
    <property type="match status" value="1"/>
</dbReference>
<accession>A0A0U1DKS6</accession>
<dbReference type="PANTHER" id="PTHR33371:SF4">
    <property type="entry name" value="INTERMEMBRANE PHOSPHOLIPID TRANSPORT SYSTEM BINDING PROTEIN MLAD"/>
    <property type="match status" value="1"/>
</dbReference>
<reference evidence="5" key="1">
    <citation type="submission" date="2015-03" db="EMBL/GenBank/DDBJ databases">
        <authorList>
            <person name="Urmite Genomes"/>
        </authorList>
    </citation>
    <scope>NUCLEOTIDE SEQUENCE [LARGE SCALE GENOMIC DNA]</scope>
    <source>
        <strain evidence="5">CSUR P1344</strain>
    </source>
</reference>
<protein>
    <submittedName>
        <fullName evidence="4">Virulence factor Mce</fullName>
    </submittedName>
</protein>
<evidence type="ECO:0000313" key="4">
    <source>
        <dbReference type="EMBL" id="CQD18350.1"/>
    </source>
</evidence>
<dbReference type="PANTHER" id="PTHR33371">
    <property type="entry name" value="INTERMEMBRANE PHOSPHOLIPID TRANSPORT SYSTEM BINDING PROTEIN MLAD-RELATED"/>
    <property type="match status" value="1"/>
</dbReference>
<dbReference type="InterPro" id="IPR024516">
    <property type="entry name" value="Mce_C"/>
</dbReference>
<feature type="compositionally biased region" description="Pro residues" evidence="1">
    <location>
        <begin position="389"/>
        <end position="408"/>
    </location>
</feature>
<evidence type="ECO:0000313" key="5">
    <source>
        <dbReference type="Proteomes" id="UP000199601"/>
    </source>
</evidence>
<dbReference type="InterPro" id="IPR003399">
    <property type="entry name" value="Mce/MlaD"/>
</dbReference>
<keyword evidence="5" id="KW-1185">Reference proteome</keyword>
<evidence type="ECO:0000259" key="3">
    <source>
        <dbReference type="Pfam" id="PF11887"/>
    </source>
</evidence>
<dbReference type="Gene3D" id="1.10.287.950">
    <property type="entry name" value="Methyl-accepting chemotaxis protein"/>
    <property type="match status" value="1"/>
</dbReference>
<feature type="domain" description="Mammalian cell entry C-terminal" evidence="3">
    <location>
        <begin position="116"/>
        <end position="289"/>
    </location>
</feature>
<evidence type="ECO:0000256" key="1">
    <source>
        <dbReference type="SAM" id="MobiDB-lite"/>
    </source>
</evidence>
<dbReference type="EMBL" id="CTEC01000002">
    <property type="protein sequence ID" value="CQD18350.1"/>
    <property type="molecule type" value="Genomic_DNA"/>
</dbReference>
<organism evidence="4 5">
    <name type="scientific">Mycobacterium europaeum</name>
    <dbReference type="NCBI Taxonomy" id="761804"/>
    <lineage>
        <taxon>Bacteria</taxon>
        <taxon>Bacillati</taxon>
        <taxon>Actinomycetota</taxon>
        <taxon>Actinomycetes</taxon>
        <taxon>Mycobacteriales</taxon>
        <taxon>Mycobacteriaceae</taxon>
        <taxon>Mycobacterium</taxon>
        <taxon>Mycobacterium simiae complex</taxon>
    </lineage>
</organism>
<dbReference type="Pfam" id="PF11887">
    <property type="entry name" value="Mce4_CUP1"/>
    <property type="match status" value="1"/>
</dbReference>
<dbReference type="InterPro" id="IPR005693">
    <property type="entry name" value="Mce"/>
</dbReference>